<dbReference type="EMBL" id="JBJQND010000009">
    <property type="protein sequence ID" value="KAL3866414.1"/>
    <property type="molecule type" value="Genomic_DNA"/>
</dbReference>
<reference evidence="3 4" key="1">
    <citation type="submission" date="2024-11" db="EMBL/GenBank/DDBJ databases">
        <title>Chromosome-level genome assembly of the freshwater bivalve Anodonta woodiana.</title>
        <authorList>
            <person name="Chen X."/>
        </authorList>
    </citation>
    <scope>NUCLEOTIDE SEQUENCE [LARGE SCALE GENOMIC DNA]</scope>
    <source>
        <strain evidence="3">MN2024</strain>
        <tissue evidence="3">Gills</tissue>
    </source>
</reference>
<keyword evidence="4" id="KW-1185">Reference proteome</keyword>
<comment type="similarity">
    <text evidence="1">Belongs to the arrestin family.</text>
</comment>
<dbReference type="InterPro" id="IPR014752">
    <property type="entry name" value="Arrestin-like_C"/>
</dbReference>
<dbReference type="Pfam" id="PF00339">
    <property type="entry name" value="Arrestin_N"/>
    <property type="match status" value="1"/>
</dbReference>
<organism evidence="3 4">
    <name type="scientific">Sinanodonta woodiana</name>
    <name type="common">Chinese pond mussel</name>
    <name type="synonym">Anodonta woodiana</name>
    <dbReference type="NCBI Taxonomy" id="1069815"/>
    <lineage>
        <taxon>Eukaryota</taxon>
        <taxon>Metazoa</taxon>
        <taxon>Spiralia</taxon>
        <taxon>Lophotrochozoa</taxon>
        <taxon>Mollusca</taxon>
        <taxon>Bivalvia</taxon>
        <taxon>Autobranchia</taxon>
        <taxon>Heteroconchia</taxon>
        <taxon>Palaeoheterodonta</taxon>
        <taxon>Unionida</taxon>
        <taxon>Unionoidea</taxon>
        <taxon>Unionidae</taxon>
        <taxon>Unioninae</taxon>
        <taxon>Sinanodonta</taxon>
    </lineage>
</organism>
<evidence type="ECO:0000256" key="1">
    <source>
        <dbReference type="ARBA" id="ARBA00005298"/>
    </source>
</evidence>
<dbReference type="Gene3D" id="2.60.40.640">
    <property type="match status" value="2"/>
</dbReference>
<gene>
    <name evidence="3" type="ORF">ACJMK2_043715</name>
</gene>
<proteinExistence type="inferred from homology"/>
<dbReference type="SUPFAM" id="SSF81296">
    <property type="entry name" value="E set domains"/>
    <property type="match status" value="2"/>
</dbReference>
<dbReference type="SMART" id="SM01017">
    <property type="entry name" value="Arrestin_C"/>
    <property type="match status" value="1"/>
</dbReference>
<dbReference type="InterPro" id="IPR014756">
    <property type="entry name" value="Ig_E-set"/>
</dbReference>
<dbReference type="AlphaFoldDB" id="A0ABD3VXT1"/>
<name>A0ABD3VXT1_SINWO</name>
<dbReference type="InterPro" id="IPR011021">
    <property type="entry name" value="Arrestin-like_N"/>
</dbReference>
<sequence length="317" mass="35214">MKADIIYSNDRGVYLSGQIVDGHVKLSVSDSTKLEAIYLRCCGNAVVSWSEGFGDDSTTYSDKETYFDTKMVLLEKEPDQHKNLKLLRGVYMYPFSFQLPLNIPNSYEGFFGFVRYEVTVTVVRPWASNKSKTVLFTVISHLDLNTLPYVNVQGVAEDEKIVNHFFGTAGPIRAAITTDRLGYVPGEDINFTAEIHNNSDTDMGPCQAALSMKLSCRTPSNSTTGSYILCKLIGPEVPSGRSCLWERQRLHIPPLPPSFLHGCRFLDIEYYVSITVKPVGHSSSLFVPLIIVIGTIPLQTATHVIPINTLYVKSDAS</sequence>
<accession>A0ABD3VXT1</accession>
<dbReference type="InterPro" id="IPR050357">
    <property type="entry name" value="Arrestin_domain-protein"/>
</dbReference>
<dbReference type="Pfam" id="PF02752">
    <property type="entry name" value="Arrestin_C"/>
    <property type="match status" value="1"/>
</dbReference>
<evidence type="ECO:0000313" key="3">
    <source>
        <dbReference type="EMBL" id="KAL3866414.1"/>
    </source>
</evidence>
<dbReference type="PANTHER" id="PTHR11188">
    <property type="entry name" value="ARRESTIN DOMAIN CONTAINING PROTEIN"/>
    <property type="match status" value="1"/>
</dbReference>
<dbReference type="PANTHER" id="PTHR11188:SF17">
    <property type="entry name" value="FI21816P1"/>
    <property type="match status" value="1"/>
</dbReference>
<feature type="domain" description="Arrestin C-terminal-like" evidence="2">
    <location>
        <begin position="168"/>
        <end position="298"/>
    </location>
</feature>
<comment type="caution">
    <text evidence="3">The sequence shown here is derived from an EMBL/GenBank/DDBJ whole genome shotgun (WGS) entry which is preliminary data.</text>
</comment>
<dbReference type="InterPro" id="IPR011022">
    <property type="entry name" value="Arrestin_C-like"/>
</dbReference>
<evidence type="ECO:0000259" key="2">
    <source>
        <dbReference type="SMART" id="SM01017"/>
    </source>
</evidence>
<evidence type="ECO:0000313" key="4">
    <source>
        <dbReference type="Proteomes" id="UP001634394"/>
    </source>
</evidence>
<protein>
    <recommendedName>
        <fullName evidence="2">Arrestin C-terminal-like domain-containing protein</fullName>
    </recommendedName>
</protein>
<dbReference type="Proteomes" id="UP001634394">
    <property type="component" value="Unassembled WGS sequence"/>
</dbReference>